<comment type="caution">
    <text evidence="2">The sequence shown here is derived from an EMBL/GenBank/DDBJ whole genome shotgun (WGS) entry which is preliminary data.</text>
</comment>
<keyword evidence="3" id="KW-1185">Reference proteome</keyword>
<dbReference type="Proteomes" id="UP000489600">
    <property type="component" value="Unassembled WGS sequence"/>
</dbReference>
<feature type="compositionally biased region" description="Low complexity" evidence="1">
    <location>
        <begin position="39"/>
        <end position="48"/>
    </location>
</feature>
<sequence>MKPGPDDKLLSEAIKAGNAMRWNPAPSQVASAEVDHSFDPSSFSIGSSGAKGKWVK</sequence>
<reference evidence="2" key="1">
    <citation type="submission" date="2019-07" db="EMBL/GenBank/DDBJ databases">
        <authorList>
            <person name="Dittberner H."/>
        </authorList>
    </citation>
    <scope>NUCLEOTIDE SEQUENCE [LARGE SCALE GENOMIC DNA]</scope>
</reference>
<gene>
    <name evidence="2" type="ORF">ANE_LOCUS24832</name>
</gene>
<evidence type="ECO:0000313" key="3">
    <source>
        <dbReference type="Proteomes" id="UP000489600"/>
    </source>
</evidence>
<evidence type="ECO:0000256" key="1">
    <source>
        <dbReference type="SAM" id="MobiDB-lite"/>
    </source>
</evidence>
<proteinExistence type="predicted"/>
<dbReference type="AlphaFoldDB" id="A0A565CKY4"/>
<organism evidence="2 3">
    <name type="scientific">Arabis nemorensis</name>
    <dbReference type="NCBI Taxonomy" id="586526"/>
    <lineage>
        <taxon>Eukaryota</taxon>
        <taxon>Viridiplantae</taxon>
        <taxon>Streptophyta</taxon>
        <taxon>Embryophyta</taxon>
        <taxon>Tracheophyta</taxon>
        <taxon>Spermatophyta</taxon>
        <taxon>Magnoliopsida</taxon>
        <taxon>eudicotyledons</taxon>
        <taxon>Gunneridae</taxon>
        <taxon>Pentapetalae</taxon>
        <taxon>rosids</taxon>
        <taxon>malvids</taxon>
        <taxon>Brassicales</taxon>
        <taxon>Brassicaceae</taxon>
        <taxon>Arabideae</taxon>
        <taxon>Arabis</taxon>
    </lineage>
</organism>
<protein>
    <submittedName>
        <fullName evidence="2">Uncharacterized protein</fullName>
    </submittedName>
</protein>
<feature type="region of interest" description="Disordered" evidence="1">
    <location>
        <begin position="26"/>
        <end position="56"/>
    </location>
</feature>
<dbReference type="EMBL" id="CABITT030000008">
    <property type="protein sequence ID" value="VVB14388.1"/>
    <property type="molecule type" value="Genomic_DNA"/>
</dbReference>
<name>A0A565CKY4_9BRAS</name>
<accession>A0A565CKY4</accession>
<evidence type="ECO:0000313" key="2">
    <source>
        <dbReference type="EMBL" id="VVB14388.1"/>
    </source>
</evidence>